<evidence type="ECO:0000313" key="6">
    <source>
        <dbReference type="Proteomes" id="UP001165085"/>
    </source>
</evidence>
<comment type="caution">
    <text evidence="5">The sequence shown here is derived from an EMBL/GenBank/DDBJ whole genome shotgun (WGS) entry which is preliminary data.</text>
</comment>
<dbReference type="InterPro" id="IPR012947">
    <property type="entry name" value="tRNA_SAD"/>
</dbReference>
<dbReference type="PANTHER" id="PTHR43462">
    <property type="entry name" value="ALANYL-TRNA EDITING PROTEIN"/>
    <property type="match status" value="1"/>
</dbReference>
<evidence type="ECO:0000259" key="4">
    <source>
        <dbReference type="SMART" id="SM00863"/>
    </source>
</evidence>
<gene>
    <name evidence="5" type="ORF">TrST_g10369</name>
</gene>
<dbReference type="OrthoDB" id="288942at2759"/>
<dbReference type="GO" id="GO:0043039">
    <property type="term" value="P:tRNA aminoacylation"/>
    <property type="evidence" value="ECO:0007669"/>
    <property type="project" value="InterPro"/>
</dbReference>
<dbReference type="Gene3D" id="3.30.980.10">
    <property type="entry name" value="Threonyl-trna Synthetase, Chain A, domain 2"/>
    <property type="match status" value="1"/>
</dbReference>
<dbReference type="InterPro" id="IPR018163">
    <property type="entry name" value="Thr/Ala-tRNA-synth_IIc_edit"/>
</dbReference>
<comment type="similarity">
    <text evidence="3">Belongs to the class-II aminoacyl-tRNA synthetase family. Alax-L subfamily.</text>
</comment>
<accession>A0A9W7F2X3</accession>
<organism evidence="5 6">
    <name type="scientific">Triparma strigata</name>
    <dbReference type="NCBI Taxonomy" id="1606541"/>
    <lineage>
        <taxon>Eukaryota</taxon>
        <taxon>Sar</taxon>
        <taxon>Stramenopiles</taxon>
        <taxon>Ochrophyta</taxon>
        <taxon>Bolidophyceae</taxon>
        <taxon>Parmales</taxon>
        <taxon>Triparmaceae</taxon>
        <taxon>Triparma</taxon>
    </lineage>
</organism>
<dbReference type="PANTHER" id="PTHR43462:SF2">
    <property type="entry name" value="THREONYL AND ALANYL TRNA SYNTHETASE SECOND ADDITIONAL DOMAIN-CONTAINING PROTEIN"/>
    <property type="match status" value="1"/>
</dbReference>
<evidence type="ECO:0000256" key="2">
    <source>
        <dbReference type="ARBA" id="ARBA00004229"/>
    </source>
</evidence>
<evidence type="ECO:0000256" key="1">
    <source>
        <dbReference type="ARBA" id="ARBA00001947"/>
    </source>
</evidence>
<protein>
    <recommendedName>
        <fullName evidence="4">Threonyl/alanyl tRNA synthetase SAD domain-containing protein</fullName>
    </recommendedName>
</protein>
<dbReference type="InterPro" id="IPR009000">
    <property type="entry name" value="Transl_B-barrel_sf"/>
</dbReference>
<sequence>MAALAIINSPVSIPPTDRLYLPYEGNFVTSKAGCKVLSISRPEQQQQQGDDATGTLIDLAFDASPFHPQGGGQPSDVGTISIERTEQILTVKKATFSFETNVVTHHCSVVAADVDIRVGDTCTLNVDSETRLLHSKYHSAGHLVDSAMYRLGYELPPEKGYHFPDGPTVEYKGLVEADKRQELVKKLKEEFVTLVNEDIPTTICMQIKEEAEAELNRTQKNFDFSLFEDPEVRIVGVADFKCPCGGTHVRSTKELSEFTVTGIKCKKGVTKIKYDIMPSTSV</sequence>
<reference evidence="6" key="1">
    <citation type="journal article" date="2023" name="Commun. Biol.">
        <title>Genome analysis of Parmales, the sister group of diatoms, reveals the evolutionary specialization of diatoms from phago-mixotrophs to photoautotrophs.</title>
        <authorList>
            <person name="Ban H."/>
            <person name="Sato S."/>
            <person name="Yoshikawa S."/>
            <person name="Yamada K."/>
            <person name="Nakamura Y."/>
            <person name="Ichinomiya M."/>
            <person name="Sato N."/>
            <person name="Blanc-Mathieu R."/>
            <person name="Endo H."/>
            <person name="Kuwata A."/>
            <person name="Ogata H."/>
        </authorList>
    </citation>
    <scope>NUCLEOTIDE SEQUENCE [LARGE SCALE GENOMIC DNA]</scope>
    <source>
        <strain evidence="6">NIES 3701</strain>
    </source>
</reference>
<feature type="domain" description="Threonyl/alanyl tRNA synthetase SAD" evidence="4">
    <location>
        <begin position="232"/>
        <end position="273"/>
    </location>
</feature>
<dbReference type="AlphaFoldDB" id="A0A9W7F2X3"/>
<dbReference type="Gene3D" id="2.40.30.130">
    <property type="match status" value="1"/>
</dbReference>
<dbReference type="InterPro" id="IPR051335">
    <property type="entry name" value="Alanyl-tRNA_Editing_Enzymes"/>
</dbReference>
<evidence type="ECO:0000313" key="5">
    <source>
        <dbReference type="EMBL" id="GMI01645.1"/>
    </source>
</evidence>
<dbReference type="Proteomes" id="UP001165085">
    <property type="component" value="Unassembled WGS sequence"/>
</dbReference>
<comment type="subcellular location">
    <subcellularLocation>
        <location evidence="2">Plastid</location>
        <location evidence="2">Chloroplast</location>
    </subcellularLocation>
</comment>
<name>A0A9W7F2X3_9STRA</name>
<dbReference type="GO" id="GO:0005524">
    <property type="term" value="F:ATP binding"/>
    <property type="evidence" value="ECO:0007669"/>
    <property type="project" value="InterPro"/>
</dbReference>
<comment type="cofactor">
    <cofactor evidence="1">
        <name>Zn(2+)</name>
        <dbReference type="ChEBI" id="CHEBI:29105"/>
    </cofactor>
</comment>
<evidence type="ECO:0000256" key="3">
    <source>
        <dbReference type="ARBA" id="ARBA00008429"/>
    </source>
</evidence>
<dbReference type="GO" id="GO:0004812">
    <property type="term" value="F:aminoacyl-tRNA ligase activity"/>
    <property type="evidence" value="ECO:0007669"/>
    <property type="project" value="InterPro"/>
</dbReference>
<keyword evidence="6" id="KW-1185">Reference proteome</keyword>
<dbReference type="EMBL" id="BRXY01000583">
    <property type="protein sequence ID" value="GMI01645.1"/>
    <property type="molecule type" value="Genomic_DNA"/>
</dbReference>
<proteinExistence type="inferred from homology"/>
<dbReference type="SMART" id="SM00863">
    <property type="entry name" value="tRNA_SAD"/>
    <property type="match status" value="1"/>
</dbReference>
<dbReference type="SUPFAM" id="SSF50447">
    <property type="entry name" value="Translation proteins"/>
    <property type="match status" value="1"/>
</dbReference>
<dbReference type="GO" id="GO:0009507">
    <property type="term" value="C:chloroplast"/>
    <property type="evidence" value="ECO:0007669"/>
    <property type="project" value="UniProtKB-SubCell"/>
</dbReference>
<dbReference type="Pfam" id="PF07973">
    <property type="entry name" value="tRNA_SAD"/>
    <property type="match status" value="1"/>
</dbReference>
<dbReference type="SUPFAM" id="SSF55186">
    <property type="entry name" value="ThrRS/AlaRS common domain"/>
    <property type="match status" value="1"/>
</dbReference>